<reference evidence="1 2" key="1">
    <citation type="journal article" date="2015" name="Genome Biol.">
        <title>Comparative genomics of Steinernema reveals deeply conserved gene regulatory networks.</title>
        <authorList>
            <person name="Dillman A.R."/>
            <person name="Macchietto M."/>
            <person name="Porter C.F."/>
            <person name="Rogers A."/>
            <person name="Williams B."/>
            <person name="Antoshechkin I."/>
            <person name="Lee M.M."/>
            <person name="Goodwin Z."/>
            <person name="Lu X."/>
            <person name="Lewis E.E."/>
            <person name="Goodrich-Blair H."/>
            <person name="Stock S.P."/>
            <person name="Adams B.J."/>
            <person name="Sternberg P.W."/>
            <person name="Mortazavi A."/>
        </authorList>
    </citation>
    <scope>NUCLEOTIDE SEQUENCE [LARGE SCALE GENOMIC DNA]</scope>
    <source>
        <strain evidence="1 2">ALL</strain>
    </source>
</reference>
<evidence type="ECO:0000313" key="2">
    <source>
        <dbReference type="Proteomes" id="UP000298663"/>
    </source>
</evidence>
<name>A0A4U5PJL7_STECR</name>
<keyword evidence="2" id="KW-1185">Reference proteome</keyword>
<dbReference type="EMBL" id="AZBU02000002">
    <property type="protein sequence ID" value="TKR96713.1"/>
    <property type="molecule type" value="Genomic_DNA"/>
</dbReference>
<protein>
    <submittedName>
        <fullName evidence="1">Uncharacterized protein</fullName>
    </submittedName>
</protein>
<evidence type="ECO:0000313" key="1">
    <source>
        <dbReference type="EMBL" id="TKR96713.1"/>
    </source>
</evidence>
<dbReference type="AlphaFoldDB" id="A0A4U5PJL7"/>
<dbReference type="Proteomes" id="UP000298663">
    <property type="component" value="Unassembled WGS sequence"/>
</dbReference>
<comment type="caution">
    <text evidence="1">The sequence shown here is derived from an EMBL/GenBank/DDBJ whole genome shotgun (WGS) entry which is preliminary data.</text>
</comment>
<organism evidence="1 2">
    <name type="scientific">Steinernema carpocapsae</name>
    <name type="common">Entomopathogenic nematode</name>
    <dbReference type="NCBI Taxonomy" id="34508"/>
    <lineage>
        <taxon>Eukaryota</taxon>
        <taxon>Metazoa</taxon>
        <taxon>Ecdysozoa</taxon>
        <taxon>Nematoda</taxon>
        <taxon>Chromadorea</taxon>
        <taxon>Rhabditida</taxon>
        <taxon>Tylenchina</taxon>
        <taxon>Panagrolaimomorpha</taxon>
        <taxon>Strongyloidoidea</taxon>
        <taxon>Steinernematidae</taxon>
        <taxon>Steinernema</taxon>
    </lineage>
</organism>
<gene>
    <name evidence="1" type="ORF">L596_010695</name>
</gene>
<proteinExistence type="predicted"/>
<sequence>MTCAADADVANCRLCLKGYTISPVIHKAALENFAQNHRFSCLFLSDGKSILDAKNTLCRNLKLLPCEHFRALKANIVGQYDLLHFIALLRCGLINPVFVV</sequence>
<reference evidence="1 2" key="2">
    <citation type="journal article" date="2019" name="G3 (Bethesda)">
        <title>Hybrid Assembly of the Genome of the Entomopathogenic Nematode Steinernema carpocapsae Identifies the X-Chromosome.</title>
        <authorList>
            <person name="Serra L."/>
            <person name="Macchietto M."/>
            <person name="Macias-Munoz A."/>
            <person name="McGill C.J."/>
            <person name="Rodriguez I.M."/>
            <person name="Rodriguez B."/>
            <person name="Murad R."/>
            <person name="Mortazavi A."/>
        </authorList>
    </citation>
    <scope>NUCLEOTIDE SEQUENCE [LARGE SCALE GENOMIC DNA]</scope>
    <source>
        <strain evidence="1 2">ALL</strain>
    </source>
</reference>
<accession>A0A4U5PJL7</accession>